<comment type="caution">
    <text evidence="2">The sequence shown here is derived from an EMBL/GenBank/DDBJ whole genome shotgun (WGS) entry which is preliminary data.</text>
</comment>
<dbReference type="Pfam" id="PF13302">
    <property type="entry name" value="Acetyltransf_3"/>
    <property type="match status" value="1"/>
</dbReference>
<evidence type="ECO:0000259" key="1">
    <source>
        <dbReference type="PROSITE" id="PS51186"/>
    </source>
</evidence>
<evidence type="ECO:0000313" key="2">
    <source>
        <dbReference type="EMBL" id="MDQ0188513.1"/>
    </source>
</evidence>
<dbReference type="RefSeq" id="WP_274455913.1">
    <property type="nucleotide sequence ID" value="NZ_CP067097.1"/>
</dbReference>
<proteinExistence type="predicted"/>
<dbReference type="PANTHER" id="PTHR43441">
    <property type="entry name" value="RIBOSOMAL-PROTEIN-SERINE ACETYLTRANSFERASE"/>
    <property type="match status" value="1"/>
</dbReference>
<dbReference type="GO" id="GO:0016746">
    <property type="term" value="F:acyltransferase activity"/>
    <property type="evidence" value="ECO:0007669"/>
    <property type="project" value="UniProtKB-KW"/>
</dbReference>
<dbReference type="Proteomes" id="UP001232973">
    <property type="component" value="Unassembled WGS sequence"/>
</dbReference>
<sequence>MFFHPVNTHIQLKLLDVQDADELFQLTDTSRHSLREWLPWVDVTQTAEDSKRFIQSALQQFANHQGFQAGILYDGALAGTIGFHAISWANRSTSIGYWLGEGFRGKGIMTTACKAMVDIAFRGYGLHRVEIRAAVENHKSRAIPERLGFCQEGVCRQAEWIRDHFVDHVVYSMLADDWTEGE</sequence>
<name>A0ABT9XDZ1_9BACL</name>
<dbReference type="PROSITE" id="PS51186">
    <property type="entry name" value="GNAT"/>
    <property type="match status" value="1"/>
</dbReference>
<dbReference type="InterPro" id="IPR016181">
    <property type="entry name" value="Acyl_CoA_acyltransferase"/>
</dbReference>
<evidence type="ECO:0000313" key="3">
    <source>
        <dbReference type="Proteomes" id="UP001232973"/>
    </source>
</evidence>
<dbReference type="Gene3D" id="3.40.630.30">
    <property type="match status" value="1"/>
</dbReference>
<keyword evidence="3" id="KW-1185">Reference proteome</keyword>
<dbReference type="InterPro" id="IPR051908">
    <property type="entry name" value="Ribosomal_N-acetyltransferase"/>
</dbReference>
<organism evidence="2 3">
    <name type="scientific">Alicyclobacillus cycloheptanicus</name>
    <dbReference type="NCBI Taxonomy" id="1457"/>
    <lineage>
        <taxon>Bacteria</taxon>
        <taxon>Bacillati</taxon>
        <taxon>Bacillota</taxon>
        <taxon>Bacilli</taxon>
        <taxon>Bacillales</taxon>
        <taxon>Alicyclobacillaceae</taxon>
        <taxon>Alicyclobacillus</taxon>
    </lineage>
</organism>
<dbReference type="SUPFAM" id="SSF55729">
    <property type="entry name" value="Acyl-CoA N-acyltransferases (Nat)"/>
    <property type="match status" value="1"/>
</dbReference>
<gene>
    <name evidence="2" type="ORF">J2S03_000317</name>
</gene>
<dbReference type="EMBL" id="JAUSTP010000001">
    <property type="protein sequence ID" value="MDQ0188513.1"/>
    <property type="molecule type" value="Genomic_DNA"/>
</dbReference>
<keyword evidence="2" id="KW-0808">Transferase</keyword>
<keyword evidence="2" id="KW-0012">Acyltransferase</keyword>
<protein>
    <submittedName>
        <fullName evidence="2">Ribosomal-protein-serine acetyltransferase</fullName>
        <ecNumber evidence="2">2.3.1.-</ecNumber>
    </submittedName>
</protein>
<dbReference type="EC" id="2.3.1.-" evidence="2"/>
<reference evidence="2 3" key="1">
    <citation type="submission" date="2023-07" db="EMBL/GenBank/DDBJ databases">
        <title>Genomic Encyclopedia of Type Strains, Phase IV (KMG-IV): sequencing the most valuable type-strain genomes for metagenomic binning, comparative biology and taxonomic classification.</title>
        <authorList>
            <person name="Goeker M."/>
        </authorList>
    </citation>
    <scope>NUCLEOTIDE SEQUENCE [LARGE SCALE GENOMIC DNA]</scope>
    <source>
        <strain evidence="2 3">DSM 4006</strain>
    </source>
</reference>
<dbReference type="PANTHER" id="PTHR43441:SF12">
    <property type="entry name" value="RIBOSOMAL N-ACETYLTRANSFERASE YDAF-RELATED"/>
    <property type="match status" value="1"/>
</dbReference>
<feature type="domain" description="N-acetyltransferase" evidence="1">
    <location>
        <begin position="21"/>
        <end position="176"/>
    </location>
</feature>
<accession>A0ABT9XDZ1</accession>
<dbReference type="InterPro" id="IPR000182">
    <property type="entry name" value="GNAT_dom"/>
</dbReference>